<comment type="caution">
    <text evidence="1">The sequence shown here is derived from an EMBL/GenBank/DDBJ whole genome shotgun (WGS) entry which is preliminary data.</text>
</comment>
<evidence type="ECO:0000313" key="2">
    <source>
        <dbReference type="Proteomes" id="UP000003598"/>
    </source>
</evidence>
<sequence>MIFGHARVCFSEKGGGKEGVGEDKKNRRKAYYLSACSFYILPEV</sequence>
<dbReference type="HOGENOM" id="CLU_3219635_0_0_10"/>
<dbReference type="EMBL" id="AFFY01000033">
    <property type="protein sequence ID" value="EHG99717.1"/>
    <property type="molecule type" value="Genomic_DNA"/>
</dbReference>
<accession>G5SST0</accession>
<keyword evidence="2" id="KW-1185">Reference proteome</keyword>
<organism evidence="1 2">
    <name type="scientific">Paraprevotella clara YIT 11840</name>
    <dbReference type="NCBI Taxonomy" id="762968"/>
    <lineage>
        <taxon>Bacteria</taxon>
        <taxon>Pseudomonadati</taxon>
        <taxon>Bacteroidota</taxon>
        <taxon>Bacteroidia</taxon>
        <taxon>Bacteroidales</taxon>
        <taxon>Prevotellaceae</taxon>
        <taxon>Paraprevotella</taxon>
    </lineage>
</organism>
<reference evidence="1 2" key="1">
    <citation type="submission" date="2011-03" db="EMBL/GenBank/DDBJ databases">
        <authorList>
            <person name="Weinstock G."/>
            <person name="Sodergren E."/>
            <person name="Clifton S."/>
            <person name="Fulton L."/>
            <person name="Fulton B."/>
            <person name="Courtney L."/>
            <person name="Fronick C."/>
            <person name="Harrison M."/>
            <person name="Strong C."/>
            <person name="Farmer C."/>
            <person name="Delahaunty K."/>
            <person name="Markovic C."/>
            <person name="Hall O."/>
            <person name="Minx P."/>
            <person name="Tomlinson C."/>
            <person name="Mitreva M."/>
            <person name="Hou S."/>
            <person name="Chen J."/>
            <person name="Wollam A."/>
            <person name="Pepin K.H."/>
            <person name="Johnson M."/>
            <person name="Bhonagiri V."/>
            <person name="Zhang X."/>
            <person name="Suruliraj S."/>
            <person name="Warren W."/>
            <person name="Chinwalla A."/>
            <person name="Mardis E.R."/>
            <person name="Wilson R.K."/>
        </authorList>
    </citation>
    <scope>NUCLEOTIDE SEQUENCE [LARGE SCALE GENOMIC DNA]</scope>
    <source>
        <strain evidence="1 2">YIT 11840</strain>
    </source>
</reference>
<proteinExistence type="predicted"/>
<name>G5SST0_9BACT</name>
<evidence type="ECO:0000313" key="1">
    <source>
        <dbReference type="EMBL" id="EHG99717.1"/>
    </source>
</evidence>
<dbReference type="AlphaFoldDB" id="G5SST0"/>
<dbReference type="Proteomes" id="UP000003598">
    <property type="component" value="Unassembled WGS sequence"/>
</dbReference>
<protein>
    <submittedName>
        <fullName evidence="1">Uncharacterized protein</fullName>
    </submittedName>
</protein>
<gene>
    <name evidence="1" type="ORF">HMPREF9441_02430</name>
</gene>